<proteinExistence type="predicted"/>
<evidence type="ECO:0000256" key="2">
    <source>
        <dbReference type="SAM" id="MobiDB-lite"/>
    </source>
</evidence>
<dbReference type="EMBL" id="BNCH01000002">
    <property type="protein sequence ID" value="GHE94202.1"/>
    <property type="molecule type" value="Genomic_DNA"/>
</dbReference>
<feature type="coiled-coil region" evidence="1">
    <location>
        <begin position="52"/>
        <end position="95"/>
    </location>
</feature>
<feature type="region of interest" description="Disordered" evidence="2">
    <location>
        <begin position="1"/>
        <end position="23"/>
    </location>
</feature>
<comment type="caution">
    <text evidence="3">The sequence shown here is derived from an EMBL/GenBank/DDBJ whole genome shotgun (WGS) entry which is preliminary data.</text>
</comment>
<protein>
    <submittedName>
        <fullName evidence="3">Uncharacterized protein</fullName>
    </submittedName>
</protein>
<feature type="compositionally biased region" description="Basic and acidic residues" evidence="2">
    <location>
        <begin position="7"/>
        <end position="17"/>
    </location>
</feature>
<name>A0ABQ3IZ33_9RHOB</name>
<reference evidence="4" key="1">
    <citation type="journal article" date="2019" name="Int. J. Syst. Evol. Microbiol.">
        <title>The Global Catalogue of Microorganisms (GCM) 10K type strain sequencing project: providing services to taxonomists for standard genome sequencing and annotation.</title>
        <authorList>
            <consortium name="The Broad Institute Genomics Platform"/>
            <consortium name="The Broad Institute Genome Sequencing Center for Infectious Disease"/>
            <person name="Wu L."/>
            <person name="Ma J."/>
        </authorList>
    </citation>
    <scope>NUCLEOTIDE SEQUENCE [LARGE SCALE GENOMIC DNA]</scope>
    <source>
        <strain evidence="4">KCTC 42443</strain>
    </source>
</reference>
<dbReference type="Proteomes" id="UP000609802">
    <property type="component" value="Unassembled WGS sequence"/>
</dbReference>
<evidence type="ECO:0000313" key="4">
    <source>
        <dbReference type="Proteomes" id="UP000609802"/>
    </source>
</evidence>
<organism evidence="3 4">
    <name type="scientific">Aliiroseovarius zhejiangensis</name>
    <dbReference type="NCBI Taxonomy" id="1632025"/>
    <lineage>
        <taxon>Bacteria</taxon>
        <taxon>Pseudomonadati</taxon>
        <taxon>Pseudomonadota</taxon>
        <taxon>Alphaproteobacteria</taxon>
        <taxon>Rhodobacterales</taxon>
        <taxon>Paracoccaceae</taxon>
        <taxon>Aliiroseovarius</taxon>
    </lineage>
</organism>
<gene>
    <name evidence="3" type="ORF">GCM10016455_13200</name>
</gene>
<evidence type="ECO:0000313" key="3">
    <source>
        <dbReference type="EMBL" id="GHE94202.1"/>
    </source>
</evidence>
<keyword evidence="4" id="KW-1185">Reference proteome</keyword>
<sequence length="105" mass="12123">MLSSPRGPERPDTEKETMMGLESTTEKLDSYFARLEQGKAQKIKPTHVEKIMQKLESKAAALRSDLEETTKEPKKQRLQQKIDLVNEQLDRARWLREQIAGSEPD</sequence>
<keyword evidence="1" id="KW-0175">Coiled coil</keyword>
<evidence type="ECO:0000256" key="1">
    <source>
        <dbReference type="SAM" id="Coils"/>
    </source>
</evidence>
<accession>A0ABQ3IZ33</accession>